<dbReference type="PANTHER" id="PTHR10201">
    <property type="entry name" value="MATRIX METALLOPROTEINASE"/>
    <property type="match status" value="1"/>
</dbReference>
<comment type="caution">
    <text evidence="13">The sequence shown here is derived from an EMBL/GenBank/DDBJ whole genome shotgun (WGS) entry which is preliminary data.</text>
</comment>
<evidence type="ECO:0000256" key="11">
    <source>
        <dbReference type="SAM" id="SignalP"/>
    </source>
</evidence>
<accession>A0A9Q0YQN6</accession>
<keyword evidence="4" id="KW-0378">Hydrolase</keyword>
<feature type="binding site" evidence="8">
    <location>
        <position position="500"/>
    </location>
    <ligand>
        <name>Zn(2+)</name>
        <dbReference type="ChEBI" id="CHEBI:29105"/>
        <label>2</label>
        <note>catalytic</note>
    </ligand>
</feature>
<evidence type="ECO:0000313" key="14">
    <source>
        <dbReference type="Proteomes" id="UP001152320"/>
    </source>
</evidence>
<feature type="binding site" evidence="8">
    <location>
        <position position="518"/>
    </location>
    <ligand>
        <name>Zn(2+)</name>
        <dbReference type="ChEBI" id="CHEBI:29105"/>
        <label>2</label>
        <note>catalytic</note>
    </ligand>
</feature>
<feature type="chain" id="PRO_5040343696" evidence="11">
    <location>
        <begin position="23"/>
        <end position="795"/>
    </location>
</feature>
<dbReference type="Pfam" id="PF00045">
    <property type="entry name" value="Hemopexin"/>
    <property type="match status" value="1"/>
</dbReference>
<feature type="repeat" description="Hemopexin" evidence="9">
    <location>
        <begin position="604"/>
        <end position="673"/>
    </location>
</feature>
<evidence type="ECO:0000256" key="4">
    <source>
        <dbReference type="ARBA" id="ARBA00022801"/>
    </source>
</evidence>
<dbReference type="PRINTS" id="PR00138">
    <property type="entry name" value="MATRIXIN"/>
</dbReference>
<dbReference type="Pfam" id="PF00413">
    <property type="entry name" value="Peptidase_M10"/>
    <property type="match status" value="1"/>
</dbReference>
<name>A0A9Q0YQN6_HOLLE</name>
<feature type="active site" evidence="7">
    <location>
        <position position="501"/>
    </location>
</feature>
<comment type="cofactor">
    <cofactor evidence="8">
        <name>Zn(2+)</name>
        <dbReference type="ChEBI" id="CHEBI:29105"/>
    </cofactor>
    <text evidence="8">Binds 2 Zn(2+) ions per subunit.</text>
</comment>
<dbReference type="GO" id="GO:0006508">
    <property type="term" value="P:proteolysis"/>
    <property type="evidence" value="ECO:0007669"/>
    <property type="project" value="UniProtKB-KW"/>
</dbReference>
<keyword evidence="11" id="KW-0732">Signal</keyword>
<feature type="repeat" description="Hemopexin" evidence="9">
    <location>
        <begin position="547"/>
        <end position="603"/>
    </location>
</feature>
<feature type="binding site" evidence="8">
    <location>
        <position position="504"/>
    </location>
    <ligand>
        <name>Zn(2+)</name>
        <dbReference type="ChEBI" id="CHEBI:29105"/>
        <label>2</label>
        <note>catalytic</note>
    </ligand>
</feature>
<evidence type="ECO:0000313" key="13">
    <source>
        <dbReference type="EMBL" id="KAJ8025740.1"/>
    </source>
</evidence>
<dbReference type="InterPro" id="IPR001818">
    <property type="entry name" value="Pept_M10_metallopeptidase"/>
</dbReference>
<dbReference type="InterPro" id="IPR036366">
    <property type="entry name" value="PGBDSf"/>
</dbReference>
<feature type="binding site" evidence="8">
    <location>
        <position position="510"/>
    </location>
    <ligand>
        <name>Zn(2+)</name>
        <dbReference type="ChEBI" id="CHEBI:29105"/>
        <label>2</label>
        <note>catalytic</note>
    </ligand>
</feature>
<keyword evidence="5 8" id="KW-0862">Zinc</keyword>
<feature type="binding site" evidence="8">
    <location>
        <position position="608"/>
    </location>
    <ligand>
        <name>Ca(2+)</name>
        <dbReference type="ChEBI" id="CHEBI:29108"/>
        <label>4</label>
    </ligand>
</feature>
<comment type="cofactor">
    <cofactor evidence="8">
        <name>Ca(2+)</name>
        <dbReference type="ChEBI" id="CHEBI:29108"/>
    </cofactor>
    <text evidence="8">Can bind about 5 Ca(2+) ions per subunit.</text>
</comment>
<feature type="repeat" description="Hemopexin" evidence="9">
    <location>
        <begin position="681"/>
        <end position="730"/>
    </location>
</feature>
<dbReference type="EMBL" id="JAIZAY010000017">
    <property type="protein sequence ID" value="KAJ8025740.1"/>
    <property type="molecule type" value="Genomic_DNA"/>
</dbReference>
<dbReference type="Gene3D" id="1.10.101.10">
    <property type="entry name" value="PGBD-like superfamily/PGBD"/>
    <property type="match status" value="1"/>
</dbReference>
<dbReference type="OrthoDB" id="406838at2759"/>
<dbReference type="SUPFAM" id="SSF55486">
    <property type="entry name" value="Metalloproteases ('zincins'), catalytic domain"/>
    <property type="match status" value="1"/>
</dbReference>
<keyword evidence="2" id="KW-0645">Protease</keyword>
<dbReference type="Gene3D" id="3.40.390.10">
    <property type="entry name" value="Collagenase (Catalytic Domain)"/>
    <property type="match status" value="1"/>
</dbReference>
<sequence>MNSLCSALFTLVLATVVVPSLSRPAAPKLDENLPVSGGDDVPRENEKINTTLEISTKAKKFLKDYGYVASESKDQSLTEASLLSLRRLTPPPFLSDTSGTLAKATDEPLLADNLPKLQDAKSLTEKDTALTKAIRLFQERFHLPITGFLDQSTVELIRKPRCGIPDNSLLHQESSEGRGIVLGEEVKKIVDMKFEKVDYLQSTENLSGINSGKDLNKDTIPYRSEPVTSKSDTAKPVDIDNFDYRTSFPFWDSIEEDIWSSLNDFDAVIEEASFSENEEGFDFTGELEEDTLAGTLAPLEDFSTEVVTDIVTTVVDGIFDSFSVNDNADDNEIAPSFATTHSVEPGTTSVSEKILSRLSPQDRRKKRSVSSSSLPGPEEVGLNVRFTTTPVKWRLLSVYCSRHFSSCSGSREVLELAFLKWAGVTPLTFQEQRTGDLLDVDIQIAFLTRESSLDFNINLHEDEYARYQVSADGTYLFFQDDIQWTHQSSYGYNLLSVAVHEIGHILGLSHSDVTDSTMYPFYQPYNGRVVIDSVSRQLVQSYYGTCTGSFDVAFDWVRTSNNGRKTVYSSYFMRGKWAWLYDNSNQRPRNGVPRAISSAFSGVPSNLDVVVQIRPKRNGNHGLGDNRKDLYFFKGSRYWRLNHNDAQVYETDPDTGVYYGSSGRLIRDGWPALPGQTVRIPDNLDAAYFDQRDNNVYFFKGSLVYAYDVENGGCCSPGYPRQISEAYPSRYNSHGPLPDNIDVAYYSIKNRALYFFKGEDYWENQTYNPSLSTVENKVGPSAKWNTKWKDICDVE</sequence>
<dbReference type="GO" id="GO:0030198">
    <property type="term" value="P:extracellular matrix organization"/>
    <property type="evidence" value="ECO:0007669"/>
    <property type="project" value="TreeGrafter"/>
</dbReference>
<dbReference type="GO" id="GO:0030574">
    <property type="term" value="P:collagen catabolic process"/>
    <property type="evidence" value="ECO:0007669"/>
    <property type="project" value="TreeGrafter"/>
</dbReference>
<evidence type="ECO:0000259" key="12">
    <source>
        <dbReference type="SMART" id="SM00235"/>
    </source>
</evidence>
<keyword evidence="14" id="KW-1185">Reference proteome</keyword>
<dbReference type="AlphaFoldDB" id="A0A9Q0YQN6"/>
<feature type="binding site" evidence="8">
    <location>
        <position position="441"/>
    </location>
    <ligand>
        <name>Ca(2+)</name>
        <dbReference type="ChEBI" id="CHEBI:29108"/>
        <label>2</label>
    </ligand>
</feature>
<dbReference type="Proteomes" id="UP001152320">
    <property type="component" value="Chromosome 17"/>
</dbReference>
<dbReference type="SUPFAM" id="SSF47090">
    <property type="entry name" value="PGBD-like"/>
    <property type="match status" value="1"/>
</dbReference>
<evidence type="ECO:0000256" key="8">
    <source>
        <dbReference type="PIRSR" id="PIRSR621190-2"/>
    </source>
</evidence>
<dbReference type="SMART" id="SM00120">
    <property type="entry name" value="HX"/>
    <property type="match status" value="4"/>
</dbReference>
<dbReference type="PROSITE" id="PS51642">
    <property type="entry name" value="HEMOPEXIN_2"/>
    <property type="match status" value="4"/>
</dbReference>
<evidence type="ECO:0000256" key="9">
    <source>
        <dbReference type="PROSITE-ProRule" id="PRU01011"/>
    </source>
</evidence>
<feature type="binding site" evidence="8">
    <location>
        <position position="480"/>
    </location>
    <ligand>
        <name>Ca(2+)</name>
        <dbReference type="ChEBI" id="CHEBI:29108"/>
        <label>1</label>
    </ligand>
</feature>
<feature type="domain" description="Peptidase metallopeptidase" evidence="12">
    <location>
        <begin position="389"/>
        <end position="545"/>
    </location>
</feature>
<evidence type="ECO:0000256" key="2">
    <source>
        <dbReference type="ARBA" id="ARBA00022670"/>
    </source>
</evidence>
<dbReference type="PANTHER" id="PTHR10201:SF294">
    <property type="entry name" value="MATRIX METALLOPROTEINASE 16"/>
    <property type="match status" value="1"/>
</dbReference>
<dbReference type="SMART" id="SM00235">
    <property type="entry name" value="ZnMc"/>
    <property type="match status" value="1"/>
</dbReference>
<comment type="similarity">
    <text evidence="1">Belongs to the peptidase M10A family.</text>
</comment>
<dbReference type="GO" id="GO:0004222">
    <property type="term" value="F:metalloendopeptidase activity"/>
    <property type="evidence" value="ECO:0007669"/>
    <property type="project" value="InterPro"/>
</dbReference>
<dbReference type="Gene3D" id="2.110.10.10">
    <property type="entry name" value="Hemopexin-like domain"/>
    <property type="match status" value="1"/>
</dbReference>
<reference evidence="13" key="1">
    <citation type="submission" date="2021-10" db="EMBL/GenBank/DDBJ databases">
        <title>Tropical sea cucumber genome reveals ecological adaptation and Cuvierian tubules defense mechanism.</title>
        <authorList>
            <person name="Chen T."/>
        </authorList>
    </citation>
    <scope>NUCLEOTIDE SEQUENCE</scope>
    <source>
        <strain evidence="13">Nanhai2018</strain>
        <tissue evidence="13">Muscle</tissue>
    </source>
</reference>
<feature type="signal peptide" evidence="11">
    <location>
        <begin position="1"/>
        <end position="22"/>
    </location>
</feature>
<gene>
    <name evidence="13" type="ORF">HOLleu_33382</name>
</gene>
<keyword evidence="8" id="KW-0106">Calcium</keyword>
<dbReference type="InterPro" id="IPR018487">
    <property type="entry name" value="Hemopexin-like_repeat"/>
</dbReference>
<dbReference type="SUPFAM" id="SSF50923">
    <property type="entry name" value="Hemopexin-like domain"/>
    <property type="match status" value="2"/>
</dbReference>
<dbReference type="GO" id="GO:0031012">
    <property type="term" value="C:extracellular matrix"/>
    <property type="evidence" value="ECO:0007669"/>
    <property type="project" value="InterPro"/>
</dbReference>
<keyword evidence="6" id="KW-0482">Metalloprotease</keyword>
<evidence type="ECO:0000256" key="1">
    <source>
        <dbReference type="ARBA" id="ARBA00010370"/>
    </source>
</evidence>
<evidence type="ECO:0000256" key="10">
    <source>
        <dbReference type="SAM" id="MobiDB-lite"/>
    </source>
</evidence>
<dbReference type="InterPro" id="IPR024079">
    <property type="entry name" value="MetalloPept_cat_dom_sf"/>
</dbReference>
<dbReference type="InterPro" id="IPR006026">
    <property type="entry name" value="Peptidase_Metallo"/>
</dbReference>
<evidence type="ECO:0000256" key="5">
    <source>
        <dbReference type="ARBA" id="ARBA00022833"/>
    </source>
</evidence>
<dbReference type="InterPro" id="IPR036375">
    <property type="entry name" value="Hemopexin-like_dom_sf"/>
</dbReference>
<organism evidence="13 14">
    <name type="scientific">Holothuria leucospilota</name>
    <name type="common">Black long sea cucumber</name>
    <name type="synonym">Mertensiothuria leucospilota</name>
    <dbReference type="NCBI Taxonomy" id="206669"/>
    <lineage>
        <taxon>Eukaryota</taxon>
        <taxon>Metazoa</taxon>
        <taxon>Echinodermata</taxon>
        <taxon>Eleutherozoa</taxon>
        <taxon>Echinozoa</taxon>
        <taxon>Holothuroidea</taxon>
        <taxon>Aspidochirotacea</taxon>
        <taxon>Aspidochirotida</taxon>
        <taxon>Holothuriidae</taxon>
        <taxon>Holothuria</taxon>
    </lineage>
</organism>
<proteinExistence type="inferred from homology"/>
<dbReference type="GO" id="GO:0005615">
    <property type="term" value="C:extracellular space"/>
    <property type="evidence" value="ECO:0007669"/>
    <property type="project" value="TreeGrafter"/>
</dbReference>
<feature type="binding site" evidence="8">
    <location>
        <position position="742"/>
    </location>
    <ligand>
        <name>Ca(2+)</name>
        <dbReference type="ChEBI" id="CHEBI:29108"/>
        <label>4</label>
    </ligand>
</feature>
<feature type="repeat" description="Hemopexin" evidence="9">
    <location>
        <begin position="738"/>
        <end position="791"/>
    </location>
</feature>
<evidence type="ECO:0000256" key="7">
    <source>
        <dbReference type="PIRSR" id="PIRSR621190-1"/>
    </source>
</evidence>
<dbReference type="GO" id="GO:0008270">
    <property type="term" value="F:zinc ion binding"/>
    <property type="evidence" value="ECO:0007669"/>
    <property type="project" value="InterPro"/>
</dbReference>
<dbReference type="InterPro" id="IPR036365">
    <property type="entry name" value="PGBD-like_sf"/>
</dbReference>
<keyword evidence="3 8" id="KW-0479">Metal-binding</keyword>
<protein>
    <submittedName>
        <fullName evidence="13">Matrix metalloproteinase-21</fullName>
    </submittedName>
</protein>
<evidence type="ECO:0000256" key="6">
    <source>
        <dbReference type="ARBA" id="ARBA00023049"/>
    </source>
</evidence>
<evidence type="ECO:0000256" key="3">
    <source>
        <dbReference type="ARBA" id="ARBA00022723"/>
    </source>
</evidence>
<feature type="region of interest" description="Disordered" evidence="10">
    <location>
        <begin position="210"/>
        <end position="232"/>
    </location>
</feature>
<feature type="binding site" evidence="8">
    <location>
        <position position="687"/>
    </location>
    <ligand>
        <name>Ca(2+)</name>
        <dbReference type="ChEBI" id="CHEBI:29108"/>
        <label>5</label>
    </ligand>
</feature>
<dbReference type="InterPro" id="IPR021190">
    <property type="entry name" value="Pept_M10A"/>
</dbReference>